<dbReference type="SUPFAM" id="SSF48452">
    <property type="entry name" value="TPR-like"/>
    <property type="match status" value="1"/>
</dbReference>
<evidence type="ECO:0000313" key="4">
    <source>
        <dbReference type="EMBL" id="TXK46402.1"/>
    </source>
</evidence>
<dbReference type="OrthoDB" id="9813878at2"/>
<reference evidence="4 5" key="1">
    <citation type="submission" date="2019-08" db="EMBL/GenBank/DDBJ databases">
        <authorList>
            <person name="Shi S."/>
        </authorList>
    </citation>
    <scope>NUCLEOTIDE SEQUENCE [LARGE SCALE GENOMIC DNA]</scope>
    <source>
        <strain evidence="4 5">GY10130</strain>
    </source>
</reference>
<dbReference type="Gene3D" id="1.25.40.10">
    <property type="entry name" value="Tetratricopeptide repeat domain"/>
    <property type="match status" value="2"/>
</dbReference>
<gene>
    <name evidence="4" type="ORF">FVR03_10835</name>
</gene>
<keyword evidence="5" id="KW-1185">Reference proteome</keyword>
<dbReference type="Proteomes" id="UP000321926">
    <property type="component" value="Unassembled WGS sequence"/>
</dbReference>
<name>A0A5C8K879_9BACT</name>
<dbReference type="InterPro" id="IPR011990">
    <property type="entry name" value="TPR-like_helical_dom_sf"/>
</dbReference>
<evidence type="ECO:0000256" key="3">
    <source>
        <dbReference type="ARBA" id="ARBA00023212"/>
    </source>
</evidence>
<evidence type="ECO:0000256" key="1">
    <source>
        <dbReference type="ARBA" id="ARBA00004245"/>
    </source>
</evidence>
<dbReference type="GO" id="GO:0008017">
    <property type="term" value="F:microtubule binding"/>
    <property type="evidence" value="ECO:0007669"/>
    <property type="project" value="TreeGrafter"/>
</dbReference>
<dbReference type="InterPro" id="IPR019734">
    <property type="entry name" value="TPR_rpt"/>
</dbReference>
<dbReference type="GO" id="GO:0097431">
    <property type="term" value="C:mitotic spindle pole"/>
    <property type="evidence" value="ECO:0007669"/>
    <property type="project" value="TreeGrafter"/>
</dbReference>
<accession>A0A5C8K879</accession>
<dbReference type="PANTHER" id="PTHR16056">
    <property type="entry name" value="REGULATOR OF MICROTUBULE DYNAMICS PROTEIN"/>
    <property type="match status" value="1"/>
</dbReference>
<sequence>MQRAEFLLNNYKETEALRIYEEVLSMSADNYEALCKASLLHNRIGDRYSTNDTRQMEHFSKARQLAAHALALHPSDEESNYLMALSLTNLATVLGPRQRLELTTQVKTYLDAALESQAEHAGAWHLMGRWQYKMANLNFAEIAAAKMFFGGFSNRASNLDAIHSIQKAITISPQNIRYYYDLATIYQELKDKEACVSVLKEALTVNMETKEEYELSRRCKIMLEEQVQ</sequence>
<comment type="subcellular location">
    <subcellularLocation>
        <location evidence="1">Cytoplasm</location>
        <location evidence="1">Cytoskeleton</location>
    </subcellularLocation>
</comment>
<dbReference type="AlphaFoldDB" id="A0A5C8K879"/>
<evidence type="ECO:0000256" key="2">
    <source>
        <dbReference type="ARBA" id="ARBA00022490"/>
    </source>
</evidence>
<protein>
    <recommendedName>
        <fullName evidence="6">Tetratricopeptide repeat protein</fullName>
    </recommendedName>
</protein>
<comment type="caution">
    <text evidence="4">The sequence shown here is derived from an EMBL/GenBank/DDBJ whole genome shotgun (WGS) entry which is preliminary data.</text>
</comment>
<organism evidence="4 5">
    <name type="scientific">Pontibacter qinzhouensis</name>
    <dbReference type="NCBI Taxonomy" id="2603253"/>
    <lineage>
        <taxon>Bacteria</taxon>
        <taxon>Pseudomonadati</taxon>
        <taxon>Bacteroidota</taxon>
        <taxon>Cytophagia</taxon>
        <taxon>Cytophagales</taxon>
        <taxon>Hymenobacteraceae</taxon>
        <taxon>Pontibacter</taxon>
    </lineage>
</organism>
<dbReference type="EMBL" id="VRTY01000035">
    <property type="protein sequence ID" value="TXK46402.1"/>
    <property type="molecule type" value="Genomic_DNA"/>
</dbReference>
<evidence type="ECO:0008006" key="6">
    <source>
        <dbReference type="Google" id="ProtNLM"/>
    </source>
</evidence>
<dbReference type="Pfam" id="PF13181">
    <property type="entry name" value="TPR_8"/>
    <property type="match status" value="1"/>
</dbReference>
<keyword evidence="3" id="KW-0206">Cytoskeleton</keyword>
<evidence type="ECO:0000313" key="5">
    <source>
        <dbReference type="Proteomes" id="UP000321926"/>
    </source>
</evidence>
<keyword evidence="2" id="KW-0963">Cytoplasm</keyword>
<dbReference type="PANTHER" id="PTHR16056:SF16">
    <property type="entry name" value="REGULATOR OF MICROTUBULE DYNAMICS PROTEIN 1"/>
    <property type="match status" value="1"/>
</dbReference>
<proteinExistence type="predicted"/>
<dbReference type="GO" id="GO:0005737">
    <property type="term" value="C:cytoplasm"/>
    <property type="evidence" value="ECO:0007669"/>
    <property type="project" value="TreeGrafter"/>
</dbReference>
<dbReference type="GO" id="GO:0005876">
    <property type="term" value="C:spindle microtubule"/>
    <property type="evidence" value="ECO:0007669"/>
    <property type="project" value="TreeGrafter"/>
</dbReference>